<keyword evidence="2 4" id="KW-0285">Flavoprotein</keyword>
<dbReference type="InterPro" id="IPR036134">
    <property type="entry name" value="Crypto/Photolyase_FAD-like_sf"/>
</dbReference>
<dbReference type="GO" id="GO:0003677">
    <property type="term" value="F:DNA binding"/>
    <property type="evidence" value="ECO:0007669"/>
    <property type="project" value="TreeGrafter"/>
</dbReference>
<dbReference type="Gene3D" id="1.25.40.80">
    <property type="match status" value="1"/>
</dbReference>
<evidence type="ECO:0000256" key="3">
    <source>
        <dbReference type="ARBA" id="ARBA00022827"/>
    </source>
</evidence>
<dbReference type="Pfam" id="PF03441">
    <property type="entry name" value="FAD_binding_7"/>
    <property type="match status" value="1"/>
</dbReference>
<dbReference type="InterPro" id="IPR002081">
    <property type="entry name" value="Cryptochrome/DNA_photolyase_1"/>
</dbReference>
<dbReference type="AlphaFoldDB" id="A0AAD5DSQ5"/>
<evidence type="ECO:0000256" key="4">
    <source>
        <dbReference type="PIRSR" id="PIRSR602081-1"/>
    </source>
</evidence>
<dbReference type="Proteomes" id="UP001205105">
    <property type="component" value="Unassembled WGS sequence"/>
</dbReference>
<sequence>MGEQQGLQRLRYYLGLEPGDGGSGSGTLAAGEPPPIADYAEARMGAWGVDSSAKLSPFLALGCLSPRMVYWEVLRLAAAEQEAAEGLTATPHAAAAAAAAGATGAGTAGTGAAAGAAAVGAAAARAAAEPHVWREPQKGDTWEWLLMHLGIRDFFIFSAMQNEAALERPEGMSGRLVEWQEDAALFERWARGQTGLPFVDASMRELAATGWMSNRGRQNVASLLSKALRLDWRLGAELFASLLVDHDWTLNTTNWAYNSGVGADPRDRSFRTVSQGQRYDPGARLIRAWLPELSGLPAELAHQPWAASAEQLAAARLCLGHCPAAGTAAPAEGVAGQAGEAAVGGEEDSGMHYYPTPVVDPATQIAKGPKGRRQ</sequence>
<evidence type="ECO:0000313" key="8">
    <source>
        <dbReference type="EMBL" id="KAI7843632.1"/>
    </source>
</evidence>
<feature type="binding site" evidence="4">
    <location>
        <begin position="245"/>
        <end position="247"/>
    </location>
    <ligand>
        <name>FAD</name>
        <dbReference type="ChEBI" id="CHEBI:57692"/>
    </ligand>
</feature>
<evidence type="ECO:0000256" key="5">
    <source>
        <dbReference type="PIRSR" id="PIRSR602081-2"/>
    </source>
</evidence>
<keyword evidence="9" id="KW-1185">Reference proteome</keyword>
<dbReference type="GO" id="GO:0003904">
    <property type="term" value="F:deoxyribodipyrimidine photo-lyase activity"/>
    <property type="evidence" value="ECO:0007669"/>
    <property type="project" value="TreeGrafter"/>
</dbReference>
<evidence type="ECO:0000256" key="6">
    <source>
        <dbReference type="SAM" id="MobiDB-lite"/>
    </source>
</evidence>
<reference evidence="8" key="1">
    <citation type="submission" date="2020-11" db="EMBL/GenBank/DDBJ databases">
        <title>Chlorella ohadii genome sequencing and assembly.</title>
        <authorList>
            <person name="Murik O."/>
            <person name="Treves H."/>
            <person name="Kedem I."/>
            <person name="Shotland Y."/>
            <person name="Kaplan A."/>
        </authorList>
    </citation>
    <scope>NUCLEOTIDE SEQUENCE</scope>
    <source>
        <strain evidence="8">1</strain>
    </source>
</reference>
<dbReference type="PANTHER" id="PTHR11455:SF22">
    <property type="entry name" value="CRYPTOCHROME DASH"/>
    <property type="match status" value="1"/>
</dbReference>
<feature type="site" description="Electron transfer via tryptophanyl radical" evidence="5">
    <location>
        <position position="232"/>
    </location>
</feature>
<feature type="region of interest" description="Disordered" evidence="6">
    <location>
        <begin position="339"/>
        <end position="374"/>
    </location>
</feature>
<proteinExistence type="inferred from homology"/>
<dbReference type="SUPFAM" id="SSF48173">
    <property type="entry name" value="Cryptochrome/photolyase FAD-binding domain"/>
    <property type="match status" value="2"/>
</dbReference>
<evidence type="ECO:0000256" key="2">
    <source>
        <dbReference type="ARBA" id="ARBA00022630"/>
    </source>
</evidence>
<keyword evidence="3 4" id="KW-0274">FAD</keyword>
<name>A0AAD5DSQ5_9CHLO</name>
<comment type="cofactor">
    <cofactor evidence="4">
        <name>FAD</name>
        <dbReference type="ChEBI" id="CHEBI:57692"/>
    </cofactor>
    <text evidence="4">Binds 1 FAD per subunit.</text>
</comment>
<gene>
    <name evidence="8" type="ORF">COHA_002872</name>
</gene>
<comment type="similarity">
    <text evidence="1">Belongs to the DNA photolyase class-1 family.</text>
</comment>
<feature type="site" description="Electron transfer via tryptophanyl radical" evidence="5">
    <location>
        <position position="255"/>
    </location>
</feature>
<dbReference type="PRINTS" id="PR00147">
    <property type="entry name" value="DNAPHOTLYASE"/>
</dbReference>
<dbReference type="Gene3D" id="1.10.579.10">
    <property type="entry name" value="DNA Cyclobutane Dipyrimidine Photolyase, subunit A, domain 3"/>
    <property type="match status" value="1"/>
</dbReference>
<comment type="caution">
    <text evidence="8">The sequence shown here is derived from an EMBL/GenBank/DDBJ whole genome shotgun (WGS) entry which is preliminary data.</text>
</comment>
<evidence type="ECO:0000256" key="1">
    <source>
        <dbReference type="ARBA" id="ARBA00005862"/>
    </source>
</evidence>
<organism evidence="8 9">
    <name type="scientific">Chlorella ohadii</name>
    <dbReference type="NCBI Taxonomy" id="2649997"/>
    <lineage>
        <taxon>Eukaryota</taxon>
        <taxon>Viridiplantae</taxon>
        <taxon>Chlorophyta</taxon>
        <taxon>core chlorophytes</taxon>
        <taxon>Trebouxiophyceae</taxon>
        <taxon>Chlorellales</taxon>
        <taxon>Chlorellaceae</taxon>
        <taxon>Chlorella clade</taxon>
        <taxon>Chlorella</taxon>
    </lineage>
</organism>
<dbReference type="EMBL" id="JADXDR010000037">
    <property type="protein sequence ID" value="KAI7843632.1"/>
    <property type="molecule type" value="Genomic_DNA"/>
</dbReference>
<dbReference type="PANTHER" id="PTHR11455">
    <property type="entry name" value="CRYPTOCHROME"/>
    <property type="match status" value="1"/>
</dbReference>
<feature type="site" description="Electron transfer via tryptophanyl radical" evidence="5">
    <location>
        <position position="179"/>
    </location>
</feature>
<feature type="domain" description="Cryptochrome/DNA photolyase FAD-binding" evidence="7">
    <location>
        <begin position="147"/>
        <end position="317"/>
    </location>
</feature>
<dbReference type="GO" id="GO:0000719">
    <property type="term" value="P:photoreactive repair"/>
    <property type="evidence" value="ECO:0007669"/>
    <property type="project" value="TreeGrafter"/>
</dbReference>
<accession>A0AAD5DSQ5</accession>
<dbReference type="GO" id="GO:0071949">
    <property type="term" value="F:FAD binding"/>
    <property type="evidence" value="ECO:0007669"/>
    <property type="project" value="TreeGrafter"/>
</dbReference>
<evidence type="ECO:0000313" key="9">
    <source>
        <dbReference type="Proteomes" id="UP001205105"/>
    </source>
</evidence>
<evidence type="ECO:0000259" key="7">
    <source>
        <dbReference type="Pfam" id="PF03441"/>
    </source>
</evidence>
<protein>
    <recommendedName>
        <fullName evidence="7">Cryptochrome/DNA photolyase FAD-binding domain-containing protein</fullName>
    </recommendedName>
</protein>
<dbReference type="InterPro" id="IPR005101">
    <property type="entry name" value="Cryptochr/Photolyase_FAD-bd"/>
</dbReference>